<protein>
    <submittedName>
        <fullName evidence="1">Uncharacterized protein</fullName>
    </submittedName>
</protein>
<dbReference type="EMBL" id="CM003529">
    <property type="protein sequence ID" value="RCV13206.1"/>
    <property type="molecule type" value="Genomic_DNA"/>
</dbReference>
<gene>
    <name evidence="1" type="ORF">SETIT_2G329100v2</name>
</gene>
<evidence type="ECO:0000313" key="1">
    <source>
        <dbReference type="EMBL" id="RCV13206.1"/>
    </source>
</evidence>
<reference evidence="1" key="2">
    <citation type="submission" date="2015-07" db="EMBL/GenBank/DDBJ databases">
        <authorList>
            <person name="Noorani M."/>
        </authorList>
    </citation>
    <scope>NUCLEOTIDE SEQUENCE</scope>
    <source>
        <strain evidence="1">Yugu1</strain>
    </source>
</reference>
<proteinExistence type="predicted"/>
<accession>A0A368Q5B2</accession>
<dbReference type="AlphaFoldDB" id="A0A368Q5B2"/>
<name>A0A368Q5B2_SETIT</name>
<organism evidence="1">
    <name type="scientific">Setaria italica</name>
    <name type="common">Foxtail millet</name>
    <name type="synonym">Panicum italicum</name>
    <dbReference type="NCBI Taxonomy" id="4555"/>
    <lineage>
        <taxon>Eukaryota</taxon>
        <taxon>Viridiplantae</taxon>
        <taxon>Streptophyta</taxon>
        <taxon>Embryophyta</taxon>
        <taxon>Tracheophyta</taxon>
        <taxon>Spermatophyta</taxon>
        <taxon>Magnoliopsida</taxon>
        <taxon>Liliopsida</taxon>
        <taxon>Poales</taxon>
        <taxon>Poaceae</taxon>
        <taxon>PACMAD clade</taxon>
        <taxon>Panicoideae</taxon>
        <taxon>Panicodae</taxon>
        <taxon>Paniceae</taxon>
        <taxon>Cenchrinae</taxon>
        <taxon>Setaria</taxon>
    </lineage>
</organism>
<reference evidence="1" key="1">
    <citation type="journal article" date="2012" name="Nat. Biotechnol.">
        <title>Reference genome sequence of the model plant Setaria.</title>
        <authorList>
            <person name="Bennetzen J.L."/>
            <person name="Schmutz J."/>
            <person name="Wang H."/>
            <person name="Percifield R."/>
            <person name="Hawkins J."/>
            <person name="Pontaroli A.C."/>
            <person name="Estep M."/>
            <person name="Feng L."/>
            <person name="Vaughn J.N."/>
            <person name="Grimwood J."/>
            <person name="Jenkins J."/>
            <person name="Barry K."/>
            <person name="Lindquist E."/>
            <person name="Hellsten U."/>
            <person name="Deshpande S."/>
            <person name="Wang X."/>
            <person name="Wu X."/>
            <person name="Mitros T."/>
            <person name="Triplett J."/>
            <person name="Yang X."/>
            <person name="Ye C.Y."/>
            <person name="Mauro-Herrera M."/>
            <person name="Wang L."/>
            <person name="Li P."/>
            <person name="Sharma M."/>
            <person name="Sharma R."/>
            <person name="Ronald P.C."/>
            <person name="Panaud O."/>
            <person name="Kellogg E.A."/>
            <person name="Brutnell T.P."/>
            <person name="Doust A.N."/>
            <person name="Tuskan G.A."/>
            <person name="Rokhsar D."/>
            <person name="Devos K.M."/>
        </authorList>
    </citation>
    <scope>NUCLEOTIDE SEQUENCE [LARGE SCALE GENOMIC DNA]</scope>
    <source>
        <strain evidence="1">Yugu1</strain>
    </source>
</reference>
<sequence>MTTSSLCAGSSMIPCLQLQVVKLSRAKSIFYHN</sequence>